<dbReference type="CDD" id="cd01650">
    <property type="entry name" value="RT_nLTR_like"/>
    <property type="match status" value="1"/>
</dbReference>
<proteinExistence type="predicted"/>
<dbReference type="EMBL" id="JAEPRC010000473">
    <property type="protein sequence ID" value="KAG2196522.1"/>
    <property type="molecule type" value="Genomic_DNA"/>
</dbReference>
<accession>A0A8H7UWD9</accession>
<evidence type="ECO:0000313" key="3">
    <source>
        <dbReference type="Proteomes" id="UP000650833"/>
    </source>
</evidence>
<feature type="domain" description="Reverse transcriptase" evidence="1">
    <location>
        <begin position="159"/>
        <end position="415"/>
    </location>
</feature>
<comment type="caution">
    <text evidence="2">The sequence shown here is derived from an EMBL/GenBank/DDBJ whole genome shotgun (WGS) entry which is preliminary data.</text>
</comment>
<dbReference type="InterPro" id="IPR043502">
    <property type="entry name" value="DNA/RNA_pol_sf"/>
</dbReference>
<name>A0A8H7UWD9_9FUNG</name>
<dbReference type="OrthoDB" id="2272068at2759"/>
<evidence type="ECO:0000313" key="2">
    <source>
        <dbReference type="EMBL" id="KAG2196522.1"/>
    </source>
</evidence>
<dbReference type="InterPro" id="IPR000477">
    <property type="entry name" value="RT_dom"/>
</dbReference>
<reference evidence="2" key="1">
    <citation type="submission" date="2020-12" db="EMBL/GenBank/DDBJ databases">
        <title>Metabolic potential, ecology and presence of endohyphal bacteria is reflected in genomic diversity of Mucoromycotina.</title>
        <authorList>
            <person name="Muszewska A."/>
            <person name="Okrasinska A."/>
            <person name="Steczkiewicz K."/>
            <person name="Drgas O."/>
            <person name="Orlowska M."/>
            <person name="Perlinska-Lenart U."/>
            <person name="Aleksandrzak-Piekarczyk T."/>
            <person name="Szatraj K."/>
            <person name="Zielenkiewicz U."/>
            <person name="Pilsyk S."/>
            <person name="Malc E."/>
            <person name="Mieczkowski P."/>
            <person name="Kruszewska J.S."/>
            <person name="Biernat P."/>
            <person name="Pawlowska J."/>
        </authorList>
    </citation>
    <scope>NUCLEOTIDE SEQUENCE</scope>
    <source>
        <strain evidence="2">CBS 226.32</strain>
    </source>
</reference>
<keyword evidence="3" id="KW-1185">Reference proteome</keyword>
<dbReference type="PROSITE" id="PS50878">
    <property type="entry name" value="RT_POL"/>
    <property type="match status" value="1"/>
</dbReference>
<dbReference type="Pfam" id="PF00078">
    <property type="entry name" value="RVT_1"/>
    <property type="match status" value="2"/>
</dbReference>
<protein>
    <recommendedName>
        <fullName evidence="1">Reverse transcriptase domain-containing protein</fullName>
    </recommendedName>
</protein>
<dbReference type="PANTHER" id="PTHR19446">
    <property type="entry name" value="REVERSE TRANSCRIPTASES"/>
    <property type="match status" value="1"/>
</dbReference>
<dbReference type="Proteomes" id="UP000650833">
    <property type="component" value="Unassembled WGS sequence"/>
</dbReference>
<gene>
    <name evidence="2" type="ORF">INT46_010176</name>
</gene>
<dbReference type="SUPFAM" id="SSF56672">
    <property type="entry name" value="DNA/RNA polymerases"/>
    <property type="match status" value="1"/>
</dbReference>
<evidence type="ECO:0000259" key="1">
    <source>
        <dbReference type="PROSITE" id="PS50878"/>
    </source>
</evidence>
<dbReference type="AlphaFoldDB" id="A0A8H7UWD9"/>
<sequence>MEKLGVDPTNGDIPLELSRSLVQAAKRRSWKKFCAALESDFSKATSAIKRIKRNKESSATYSHPDGPAASVATMGSHLASVYDGSLLASANRPPPPVAVDSELPFSVPKYMSLFDVDTLRSHIKRLPTHKAPGPDHIKAEMLKFLVAEVAPVLSLLFTLCYQWSYTPDLWRQAQVFPIFKKGDASDPGNFRPISLTSVMRKLFEFSLMPDLDAHSPALDIAQGGFRPQRSPLDQALCLHDLMHDYFLIHHHYPVVAFLDIQAAYDTVDRRVIWQALANSTLPRPVLGLLINMFDEVSVSVLIANHNSSAFSPVTGVLQGSVLTTGASMIRVPGMNNPLAINSLLFADDVAIFGRRSEVQHMLNLASEHSISLGYRWKPSKCAVLGSPTATTSNRLTLYDEPLPIVEEFTYLGMPFRYKGLFAPGIQSLRAAGAVQLFEFSLMPDLDAHSPALDIAQGGFRPQRSPLDQALCLRDMMHDYFLIHHHYPVVTFLGIQAAYNTVDRRVIWQALATLTLPRPVLGLLINMFDEVSVSVLIANHNSSAFSPVIGVLQGSVLSPHLYSLYINSLPGLLRSAATGASMIRVPVEGFTYLGMPFRYKGLFVPGIQSLQAAGAVQVMALLNSVGVNHTGFSLLLCSLLYKAFIRPKLDYRLAISHLSFRDFKAFDDVQNRLVGMFVSGSWFNVAKHITCLPNCLLVLLLQNLSYTQLNKYICQNQLYLSLPDPVPSASGLNAVFNIYWQEQFDRQLESAAITGSHTLLRACRVSVSRPDPILYLPIGRSARSRLVRWRLGCFTNMREEC</sequence>
<organism evidence="2 3">
    <name type="scientific">Mucor plumbeus</name>
    <dbReference type="NCBI Taxonomy" id="97098"/>
    <lineage>
        <taxon>Eukaryota</taxon>
        <taxon>Fungi</taxon>
        <taxon>Fungi incertae sedis</taxon>
        <taxon>Mucoromycota</taxon>
        <taxon>Mucoromycotina</taxon>
        <taxon>Mucoromycetes</taxon>
        <taxon>Mucorales</taxon>
        <taxon>Mucorineae</taxon>
        <taxon>Mucoraceae</taxon>
        <taxon>Mucor</taxon>
    </lineage>
</organism>